<evidence type="ECO:0000313" key="3">
    <source>
        <dbReference type="Proteomes" id="UP001165080"/>
    </source>
</evidence>
<organism evidence="2 3">
    <name type="scientific">Pleodorina starrii</name>
    <dbReference type="NCBI Taxonomy" id="330485"/>
    <lineage>
        <taxon>Eukaryota</taxon>
        <taxon>Viridiplantae</taxon>
        <taxon>Chlorophyta</taxon>
        <taxon>core chlorophytes</taxon>
        <taxon>Chlorophyceae</taxon>
        <taxon>CS clade</taxon>
        <taxon>Chlamydomonadales</taxon>
        <taxon>Volvocaceae</taxon>
        <taxon>Pleodorina</taxon>
    </lineage>
</organism>
<evidence type="ECO:0000313" key="2">
    <source>
        <dbReference type="EMBL" id="GLC52301.1"/>
    </source>
</evidence>
<feature type="region of interest" description="Disordered" evidence="1">
    <location>
        <begin position="325"/>
        <end position="372"/>
    </location>
</feature>
<dbReference type="Proteomes" id="UP001165080">
    <property type="component" value="Unassembled WGS sequence"/>
</dbReference>
<reference evidence="2 3" key="1">
    <citation type="journal article" date="2023" name="Commun. Biol.">
        <title>Reorganization of the ancestral sex-determining regions during the evolution of trioecy in Pleodorina starrii.</title>
        <authorList>
            <person name="Takahashi K."/>
            <person name="Suzuki S."/>
            <person name="Kawai-Toyooka H."/>
            <person name="Yamamoto K."/>
            <person name="Hamaji T."/>
            <person name="Ootsuki R."/>
            <person name="Yamaguchi H."/>
            <person name="Kawachi M."/>
            <person name="Higashiyama T."/>
            <person name="Nozaki H."/>
        </authorList>
    </citation>
    <scope>NUCLEOTIDE SEQUENCE [LARGE SCALE GENOMIC DNA]</scope>
    <source>
        <strain evidence="2 3">NIES-4479</strain>
    </source>
</reference>
<feature type="compositionally biased region" description="Low complexity" evidence="1">
    <location>
        <begin position="343"/>
        <end position="372"/>
    </location>
</feature>
<accession>A0A9W6BHH2</accession>
<protein>
    <submittedName>
        <fullName evidence="2">Uncharacterized protein</fullName>
    </submittedName>
</protein>
<evidence type="ECO:0000256" key="1">
    <source>
        <dbReference type="SAM" id="MobiDB-lite"/>
    </source>
</evidence>
<comment type="caution">
    <text evidence="2">The sequence shown here is derived from an EMBL/GenBank/DDBJ whole genome shotgun (WGS) entry which is preliminary data.</text>
</comment>
<keyword evidence="3" id="KW-1185">Reference proteome</keyword>
<proteinExistence type="predicted"/>
<dbReference type="AlphaFoldDB" id="A0A9W6BHH2"/>
<sequence>MHQMNALRQRLPHRVAAFRGCHAKPRPARFARCCAQTQDIVESAVQPSHNYSPLDLLMARTPSGTTEPLQLTNIGGQDTLTALWKGKVLKLTAARGDDAQGSWTTEQIGSYPSDESELVKAFPQLRGRLLDDLHNHAGPPQPTFASLSNVYSLQHLQDDVTRDCALWCDGTRPGAPEKSPLQSLTLTAGELVSLMQGRRGVVIVQLWNGFERSRGQPIYDPWVIELLEAALRTPGVKAAASVAPGGVGLTAVMYADREPWNAWGPHLASFGCQANAVAGSPYYKLLIGKILGYKDENIHGYVRSVGGGLTPAVISQVDADLKKLSKAKPKLPWNKEGSRGKKAPAAPAPTTATAAAAAKGSAGASPRRGGRK</sequence>
<dbReference type="EMBL" id="BRXU01000005">
    <property type="protein sequence ID" value="GLC52301.1"/>
    <property type="molecule type" value="Genomic_DNA"/>
</dbReference>
<name>A0A9W6BHH2_9CHLO</name>
<gene>
    <name evidence="2" type="primary">PLEST005541</name>
    <name evidence="2" type="ORF">PLESTB_000606700</name>
</gene>